<name>A0ABU5RCR8_9PSEU</name>
<evidence type="ECO:0000313" key="3">
    <source>
        <dbReference type="Proteomes" id="UP001304298"/>
    </source>
</evidence>
<protein>
    <submittedName>
        <fullName evidence="2">Uncharacterized protein</fullName>
    </submittedName>
</protein>
<accession>A0ABU5RCR8</accession>
<evidence type="ECO:0000313" key="2">
    <source>
        <dbReference type="EMBL" id="MEA5363424.1"/>
    </source>
</evidence>
<sequence>MDVVLGHQPPAPLVKTVNVVLRALLPSPGGTRSRRPPGGGTSAVARTSP</sequence>
<keyword evidence="3" id="KW-1185">Reference proteome</keyword>
<proteinExistence type="predicted"/>
<reference evidence="2 3" key="1">
    <citation type="submission" date="2023-12" db="EMBL/GenBank/DDBJ databases">
        <title>Amycolatopsis sp. V23-08.</title>
        <authorList>
            <person name="Somphong A."/>
        </authorList>
    </citation>
    <scope>NUCLEOTIDE SEQUENCE [LARGE SCALE GENOMIC DNA]</scope>
    <source>
        <strain evidence="2 3">V23-08</strain>
    </source>
</reference>
<evidence type="ECO:0000256" key="1">
    <source>
        <dbReference type="SAM" id="MobiDB-lite"/>
    </source>
</evidence>
<feature type="region of interest" description="Disordered" evidence="1">
    <location>
        <begin position="26"/>
        <end position="49"/>
    </location>
</feature>
<comment type="caution">
    <text evidence="2">The sequence shown here is derived from an EMBL/GenBank/DDBJ whole genome shotgun (WGS) entry which is preliminary data.</text>
</comment>
<dbReference type="RefSeq" id="WP_323331182.1">
    <property type="nucleotide sequence ID" value="NZ_JAYFSI010000007.1"/>
</dbReference>
<gene>
    <name evidence="2" type="ORF">VA596_28095</name>
</gene>
<dbReference type="EMBL" id="JAYFSI010000007">
    <property type="protein sequence ID" value="MEA5363424.1"/>
    <property type="molecule type" value="Genomic_DNA"/>
</dbReference>
<dbReference type="Proteomes" id="UP001304298">
    <property type="component" value="Unassembled WGS sequence"/>
</dbReference>
<organism evidence="2 3">
    <name type="scientific">Amycolatopsis heterodermiae</name>
    <dbReference type="NCBI Taxonomy" id="3110235"/>
    <lineage>
        <taxon>Bacteria</taxon>
        <taxon>Bacillati</taxon>
        <taxon>Actinomycetota</taxon>
        <taxon>Actinomycetes</taxon>
        <taxon>Pseudonocardiales</taxon>
        <taxon>Pseudonocardiaceae</taxon>
        <taxon>Amycolatopsis</taxon>
    </lineage>
</organism>